<dbReference type="PANTHER" id="PTHR11412">
    <property type="entry name" value="MACROGLOBULIN / COMPLEMENT"/>
    <property type="match status" value="1"/>
</dbReference>
<accession>A0ABR3HIC3</accession>
<dbReference type="SUPFAM" id="SSF48239">
    <property type="entry name" value="Terpenoid cyclases/Protein prenyltransferases"/>
    <property type="match status" value="1"/>
</dbReference>
<feature type="signal peptide" evidence="3">
    <location>
        <begin position="1"/>
        <end position="21"/>
    </location>
</feature>
<dbReference type="Gene3D" id="2.60.40.10">
    <property type="entry name" value="Immunoglobulins"/>
    <property type="match status" value="2"/>
</dbReference>
<dbReference type="InterPro" id="IPR001599">
    <property type="entry name" value="Macroglobln_a2"/>
</dbReference>
<sequence length="1908" mass="209228">MNWLNILIVLVSMCFHHGEFSAPQNITSSPCADINHLFLAPGVLSAGGSNRACVSRFHPDGPAKMELTLISDDQNEAASYRELPPGDGGCIDIAVPQKPNTKAKLVVSLWYPEAKCSWQRELTVAISSGRVVVAHTERARYRPGDTLRARLVVLKADLAPAHGAIDEVWLEGPPGAWEGARAAQWFSVRTRMGVAQLQHELTGAPPGRWTLRAKMADGAQGSAVFWVGNYELPPFQLSVRHAPRVLRTSERLVWTVCVRYPWTEAVEGMLVIRIRGAGGTTVAQEASSSIKTVVRIKAPRACHRHAAAARRIGLNGTNPPDVVVADFSFQEDGTRIWQNTTVVSQVVDSPISLEFLTKHRVNISPGLPYKLKVKATRWDDKPAANERVKVCRIPGIIADMAPSAINNSCHEALTDDRGVARVLFTASGADEVRSGYYNFLASLSNDSSISVGPLYIAAQFEGSVHAALGPIRPEANSGRTFVPLYVNLRNVTKPLTVHFVVVTRGGIIYRWGATTQCPQTSSSDYIPTTSRNTNCYHAYTANPNFDTAHATITNLVKNQTLANGTVLDGNDPDSLLDRHMLRVMLPIKVTHQMCPDSHLVAYFYYNGELVSASKQFEMDECFSNKAEATWLSRQVAPGSTASLRIVTPGPALCALTVLDSASKWNQPGPTVKEVVMSGLRRLMDSHRNLTEYEAAGACFLTSSEMSEVPTNNLELTASWLAAAGVRITGGNMGINSYCVSPPEPMIEETTVPRSDFSEAWLWRLVGVGSNGSAIVSAKAPDSISRFEASAVCLARTGIAISQPAVLQVFREFFIHADSPRRLKRGDATIVRYRLFNYLYEPLSVQIQILTDARLEGPIEHVESACVSARASVARRVEIRAKLVGDARLSIRAKSVRDRNCANGTTARTSASDEVIINITVDPEGVPVQDHKSILLCGRGSVESSQSQVSWTWPLIQSVPGTESLTLWAVGDVTGPLLADADSLVTLPRGCGEQNMARLATNLLALMQLDATSPAAASAKAHVARGFTRQLQYVHPAGGFSAFGAADASPSTWLTAFALKYMRRAHQILTPGLPVPPVLERAERWLLDQQMENGCFRNEGQVFHRELRGGLNEEGEIASVALTAYVITALVESTAPLPARVLHNTLSCLRALPPMKTRTSTGVYAHALLGYTFMRLRTYEDELRKSNEASLLWDSKEAIGAGLKEEEELRELIELLKLARRNGDYVWWETSSLSTSIEATAYALLALSYCPPALRATTCAVDARAATRWLSSHRNFAGGFLSTQDTLVALEALTTWSTVQPTVPTNLTVKARSGSDIRKVTLHPGIKVPDIVKMGVGGQLDVAVEGTGCALIQATRSYHSIASDQDKDKLLSVQVSVTTDGSFDCDVNGTSCFCAAVVEACVVWAGAFPDMAVLELSLPSGFGADAARLYSQLQPTNMLLRRIELAPNGGRATLYLGPRLGAGTEGGARGGHACFRAHGVGPRARTKPAHVRVIDYYTPTINDTQMYTIPEDCPARITHESPEYHSSDNLFTKSKSLNQSGEILITHEFSFEDIPDGIPLEDPIYDTLNRDDIAYLSKFNEVQTSRKPEEGENDIVNFKPENIEEPSTEMYSEFTQVITKELDKTKTYNNAEQEPVHNITRKGKLIPFNDYLGKNYYGDDFRIPQSDYSNHRFDFNETYLNYKSMIENNKALQNETLQKPVIASQKNDEPKTQYVTTNKPIVEINYEESNKMDVKYNHNSNANPFVEEKDDLGIFDYANPRPITEESKTDVSNSKPDQDIAPNSPLTIQEENKPTPSEDPPKPSSEVPKEASPSEILNPNLASFHIIDTERDLEVPTGLEGPVPAVVLPPQNFVAVPPPPGFQPQFSIEGYPRGLPTPSVYYQPPYRQDTSYRPYDYGYRYGRLTPPAG</sequence>
<dbReference type="InterPro" id="IPR036595">
    <property type="entry name" value="A-macroglobulin_rcpt-bd_sf"/>
</dbReference>
<evidence type="ECO:0008006" key="9">
    <source>
        <dbReference type="Google" id="ProtNLM"/>
    </source>
</evidence>
<dbReference type="Proteomes" id="UP001549920">
    <property type="component" value="Unassembled WGS sequence"/>
</dbReference>
<evidence type="ECO:0000256" key="1">
    <source>
        <dbReference type="ARBA" id="ARBA00023157"/>
    </source>
</evidence>
<feature type="chain" id="PRO_5045085297" description="Alpha-2-macroglobulin" evidence="3">
    <location>
        <begin position="22"/>
        <end position="1908"/>
    </location>
</feature>
<dbReference type="InterPro" id="IPR047565">
    <property type="entry name" value="Alpha-macroglob_thiol-ester_cl"/>
</dbReference>
<feature type="domain" description="Alpha-macroglobulin receptor-binding" evidence="6">
    <location>
        <begin position="1408"/>
        <end position="1506"/>
    </location>
</feature>
<dbReference type="SMART" id="SM01419">
    <property type="entry name" value="Thiol-ester_cl"/>
    <property type="match status" value="1"/>
</dbReference>
<dbReference type="Pfam" id="PF00207">
    <property type="entry name" value="A2M"/>
    <property type="match status" value="1"/>
</dbReference>
<dbReference type="EMBL" id="JBEUOH010000019">
    <property type="protein sequence ID" value="KAL0870143.1"/>
    <property type="molecule type" value="Genomic_DNA"/>
</dbReference>
<reference evidence="7 8" key="1">
    <citation type="submission" date="2024-06" db="EMBL/GenBank/DDBJ databases">
        <title>A chromosome-level genome assembly of beet webworm, Loxostege sticticalis.</title>
        <authorList>
            <person name="Zhang Y."/>
        </authorList>
    </citation>
    <scope>NUCLEOTIDE SEQUENCE [LARGE SCALE GENOMIC DNA]</scope>
    <source>
        <strain evidence="7">AQ026</strain>
        <tissue evidence="7">Whole body</tissue>
    </source>
</reference>
<dbReference type="Gene3D" id="2.60.40.690">
    <property type="entry name" value="Alpha-macroglobulin, receptor-binding domain"/>
    <property type="match status" value="1"/>
</dbReference>
<evidence type="ECO:0000313" key="8">
    <source>
        <dbReference type="Proteomes" id="UP001549920"/>
    </source>
</evidence>
<dbReference type="SUPFAM" id="SSF49410">
    <property type="entry name" value="Alpha-macroglobulin receptor domain"/>
    <property type="match status" value="1"/>
</dbReference>
<gene>
    <name evidence="7" type="ORF">ABMA27_006297</name>
</gene>
<dbReference type="SMART" id="SM01360">
    <property type="entry name" value="A2M"/>
    <property type="match status" value="1"/>
</dbReference>
<protein>
    <recommendedName>
        <fullName evidence="9">Alpha-2-macroglobulin</fullName>
    </recommendedName>
</protein>
<dbReference type="PROSITE" id="PS00477">
    <property type="entry name" value="ALPHA_2_MACROGLOBULIN"/>
    <property type="match status" value="1"/>
</dbReference>
<keyword evidence="3" id="KW-0732">Signal</keyword>
<evidence type="ECO:0000256" key="2">
    <source>
        <dbReference type="SAM" id="MobiDB-lite"/>
    </source>
</evidence>
<evidence type="ECO:0000259" key="4">
    <source>
        <dbReference type="SMART" id="SM01359"/>
    </source>
</evidence>
<dbReference type="SMART" id="SM01361">
    <property type="entry name" value="A2M_recep"/>
    <property type="match status" value="1"/>
</dbReference>
<dbReference type="InterPro" id="IPR013783">
    <property type="entry name" value="Ig-like_fold"/>
</dbReference>
<dbReference type="InterPro" id="IPR008930">
    <property type="entry name" value="Terpenoid_cyclase/PrenylTrfase"/>
</dbReference>
<feature type="domain" description="Alpha-2-macroglobulin bait region" evidence="4">
    <location>
        <begin position="466"/>
        <end position="665"/>
    </location>
</feature>
<dbReference type="Gene3D" id="2.60.40.1930">
    <property type="match status" value="2"/>
</dbReference>
<dbReference type="InterPro" id="IPR009048">
    <property type="entry name" value="A-macroglobulin_rcpt-bd"/>
</dbReference>
<organism evidence="7 8">
    <name type="scientific">Loxostege sticticalis</name>
    <name type="common">Beet webworm moth</name>
    <dbReference type="NCBI Taxonomy" id="481309"/>
    <lineage>
        <taxon>Eukaryota</taxon>
        <taxon>Metazoa</taxon>
        <taxon>Ecdysozoa</taxon>
        <taxon>Arthropoda</taxon>
        <taxon>Hexapoda</taxon>
        <taxon>Insecta</taxon>
        <taxon>Pterygota</taxon>
        <taxon>Neoptera</taxon>
        <taxon>Endopterygota</taxon>
        <taxon>Lepidoptera</taxon>
        <taxon>Glossata</taxon>
        <taxon>Ditrysia</taxon>
        <taxon>Pyraloidea</taxon>
        <taxon>Crambidae</taxon>
        <taxon>Pyraustinae</taxon>
        <taxon>Loxostege</taxon>
    </lineage>
</organism>
<dbReference type="Pfam" id="PF07678">
    <property type="entry name" value="TED_complement"/>
    <property type="match status" value="1"/>
</dbReference>
<dbReference type="SMART" id="SM01359">
    <property type="entry name" value="A2M_N_2"/>
    <property type="match status" value="1"/>
</dbReference>
<dbReference type="Gene3D" id="2.20.130.20">
    <property type="match status" value="1"/>
</dbReference>
<dbReference type="Pfam" id="PF07677">
    <property type="entry name" value="A2M_recep"/>
    <property type="match status" value="1"/>
</dbReference>
<dbReference type="Pfam" id="PF07703">
    <property type="entry name" value="A2M_BRD"/>
    <property type="match status" value="1"/>
</dbReference>
<dbReference type="InterPro" id="IPR011626">
    <property type="entry name" value="Alpha-macroglobulin_TED"/>
</dbReference>
<evidence type="ECO:0000259" key="6">
    <source>
        <dbReference type="SMART" id="SM01361"/>
    </source>
</evidence>
<evidence type="ECO:0000313" key="7">
    <source>
        <dbReference type="EMBL" id="KAL0870143.1"/>
    </source>
</evidence>
<name>A0ABR3HIC3_LOXSC</name>
<keyword evidence="8" id="KW-1185">Reference proteome</keyword>
<proteinExistence type="predicted"/>
<evidence type="ECO:0000259" key="5">
    <source>
        <dbReference type="SMART" id="SM01360"/>
    </source>
</evidence>
<dbReference type="Gene3D" id="1.50.10.20">
    <property type="match status" value="1"/>
</dbReference>
<dbReference type="PANTHER" id="PTHR11412:SF171">
    <property type="entry name" value="PREGNANCY ZONE PROTEIN-LIKE PROTEIN"/>
    <property type="match status" value="1"/>
</dbReference>
<dbReference type="InterPro" id="IPR011625">
    <property type="entry name" value="A2M_N_BRD"/>
</dbReference>
<feature type="region of interest" description="Disordered" evidence="2">
    <location>
        <begin position="1763"/>
        <end position="1819"/>
    </location>
</feature>
<keyword evidence="1" id="KW-1015">Disulfide bond</keyword>
<dbReference type="InterPro" id="IPR019742">
    <property type="entry name" value="MacrogloblnA2_CS"/>
</dbReference>
<feature type="domain" description="Alpha-2-macroglobulin" evidence="5">
    <location>
        <begin position="759"/>
        <end position="848"/>
    </location>
</feature>
<dbReference type="InterPro" id="IPR050473">
    <property type="entry name" value="A2M/Complement_sys"/>
</dbReference>
<comment type="caution">
    <text evidence="7">The sequence shown here is derived from an EMBL/GenBank/DDBJ whole genome shotgun (WGS) entry which is preliminary data.</text>
</comment>
<evidence type="ECO:0000256" key="3">
    <source>
        <dbReference type="SAM" id="SignalP"/>
    </source>
</evidence>